<proteinExistence type="predicted"/>
<gene>
    <name evidence="1" type="ORF">JYZ213_LOCUS44748</name>
    <name evidence="2" type="ORF">OXD698_LOCUS22512</name>
</gene>
<organism evidence="1 3">
    <name type="scientific">Adineta steineri</name>
    <dbReference type="NCBI Taxonomy" id="433720"/>
    <lineage>
        <taxon>Eukaryota</taxon>
        <taxon>Metazoa</taxon>
        <taxon>Spiralia</taxon>
        <taxon>Gnathifera</taxon>
        <taxon>Rotifera</taxon>
        <taxon>Eurotatoria</taxon>
        <taxon>Bdelloidea</taxon>
        <taxon>Adinetida</taxon>
        <taxon>Adinetidae</taxon>
        <taxon>Adineta</taxon>
    </lineage>
</organism>
<dbReference type="EMBL" id="CAJNOG010003037">
    <property type="protein sequence ID" value="CAF1524197.1"/>
    <property type="molecule type" value="Genomic_DNA"/>
</dbReference>
<evidence type="ECO:0000313" key="1">
    <source>
        <dbReference type="EMBL" id="CAF1524197.1"/>
    </source>
</evidence>
<sequence>MDILWDDDVYALIEISEVVKPPYRVSDAFIEAVKKAIDKRFPENLCKDDGTKILVIEKNTAMMGDLFFGHADDVSRQLFDLSSIQDKFNMSPATSRLLKTSDAKGEQTDFLIS</sequence>
<name>A0A815V771_9BILA</name>
<accession>A0A815V771</accession>
<dbReference type="EMBL" id="CAJOAZ010001927">
    <property type="protein sequence ID" value="CAF3873899.1"/>
    <property type="molecule type" value="Genomic_DNA"/>
</dbReference>
<dbReference type="Proteomes" id="UP000663844">
    <property type="component" value="Unassembled WGS sequence"/>
</dbReference>
<dbReference type="Proteomes" id="UP000663845">
    <property type="component" value="Unassembled WGS sequence"/>
</dbReference>
<dbReference type="AlphaFoldDB" id="A0A815V771"/>
<protein>
    <submittedName>
        <fullName evidence="1">Uncharacterized protein</fullName>
    </submittedName>
</protein>
<reference evidence="1" key="1">
    <citation type="submission" date="2021-02" db="EMBL/GenBank/DDBJ databases">
        <authorList>
            <person name="Nowell W R."/>
        </authorList>
    </citation>
    <scope>NUCLEOTIDE SEQUENCE</scope>
</reference>
<evidence type="ECO:0000313" key="3">
    <source>
        <dbReference type="Proteomes" id="UP000663845"/>
    </source>
</evidence>
<evidence type="ECO:0000313" key="2">
    <source>
        <dbReference type="EMBL" id="CAF3873899.1"/>
    </source>
</evidence>
<comment type="caution">
    <text evidence="1">The sequence shown here is derived from an EMBL/GenBank/DDBJ whole genome shotgun (WGS) entry which is preliminary data.</text>
</comment>